<dbReference type="PANTHER" id="PTHR11918:SF45">
    <property type="entry name" value="THREONYLCARBAMOYLADENOSINE TRNA METHYLTHIOTRANSFERASE"/>
    <property type="match status" value="1"/>
</dbReference>
<evidence type="ECO:0000256" key="13">
    <source>
        <dbReference type="ARBA" id="ARBA00023136"/>
    </source>
</evidence>
<evidence type="ECO:0000259" key="18">
    <source>
        <dbReference type="PROSITE" id="PS51918"/>
    </source>
</evidence>
<dbReference type="EC" id="2.8.4.5" evidence="15"/>
<keyword evidence="20" id="KW-1185">Reference proteome</keyword>
<evidence type="ECO:0000256" key="4">
    <source>
        <dbReference type="ARBA" id="ARBA00022485"/>
    </source>
</evidence>
<dbReference type="PROSITE" id="PS51449">
    <property type="entry name" value="MTTASE_N"/>
    <property type="match status" value="1"/>
</dbReference>
<dbReference type="SFLD" id="SFLDS00029">
    <property type="entry name" value="Radical_SAM"/>
    <property type="match status" value="1"/>
</dbReference>
<dbReference type="GO" id="GO:0035598">
    <property type="term" value="F:tRNA (N(6)-L-threonylcarbamoyladenosine(37)-C(2))-methylthiotransferase activity"/>
    <property type="evidence" value="ECO:0007669"/>
    <property type="project" value="UniProtKB-UniRule"/>
</dbReference>
<proteinExistence type="inferred from homology"/>
<name>A0A7K5W2V6_9SYLV</name>
<keyword evidence="13 15" id="KW-0472">Membrane</keyword>
<keyword evidence="15" id="KW-0256">Endoplasmic reticulum</keyword>
<dbReference type="SFLD" id="SFLDG01082">
    <property type="entry name" value="B12-binding_domain_containing"/>
    <property type="match status" value="1"/>
</dbReference>
<comment type="cofactor">
    <cofactor evidence="15">
        <name>[4Fe-4S] cluster</name>
        <dbReference type="ChEBI" id="CHEBI:49883"/>
    </cofactor>
    <text evidence="15">Binds 1 or 2 [4Fe-4S] cluster. One cluster is coordinated with 3 cysteines and an exchangeable S-adenosyl-L-methionine.</text>
</comment>
<dbReference type="AlphaFoldDB" id="A0A7K5W2V6"/>
<evidence type="ECO:0000256" key="12">
    <source>
        <dbReference type="ARBA" id="ARBA00023014"/>
    </source>
</evidence>
<dbReference type="Gene3D" id="3.80.30.20">
    <property type="entry name" value="tm_1862 like domain"/>
    <property type="match status" value="1"/>
</dbReference>
<evidence type="ECO:0000313" key="20">
    <source>
        <dbReference type="Proteomes" id="UP000557268"/>
    </source>
</evidence>
<evidence type="ECO:0000256" key="7">
    <source>
        <dbReference type="ARBA" id="ARBA00022692"/>
    </source>
</evidence>
<comment type="function">
    <text evidence="1 15">Catalyzes the methylthiolation of N6-threonylcarbamoyladenosine (t(6)A), leading to the formation of 2-methylthio-N6-threonylcarbamoyladenosine (ms(2)t(6)A) at position 37 in tRNAs that read codons beginning with adenine.</text>
</comment>
<keyword evidence="6 15" id="KW-0949">S-adenosyl-L-methionine</keyword>
<evidence type="ECO:0000259" key="16">
    <source>
        <dbReference type="PROSITE" id="PS50926"/>
    </source>
</evidence>
<dbReference type="InterPro" id="IPR006638">
    <property type="entry name" value="Elp3/MiaA/NifB-like_rSAM"/>
</dbReference>
<evidence type="ECO:0000256" key="15">
    <source>
        <dbReference type="RuleBase" id="RU368081"/>
    </source>
</evidence>
<keyword evidence="8 15" id="KW-0819">tRNA processing</keyword>
<evidence type="ECO:0000256" key="3">
    <source>
        <dbReference type="ARBA" id="ARBA00008616"/>
    </source>
</evidence>
<accession>A0A7K5W2V6</accession>
<dbReference type="GO" id="GO:0046872">
    <property type="term" value="F:metal ion binding"/>
    <property type="evidence" value="ECO:0007669"/>
    <property type="project" value="UniProtKB-UniRule"/>
</dbReference>
<dbReference type="SFLD" id="SFLDG01061">
    <property type="entry name" value="methylthiotransferase"/>
    <property type="match status" value="1"/>
</dbReference>
<dbReference type="InterPro" id="IPR002792">
    <property type="entry name" value="TRAM_dom"/>
</dbReference>
<evidence type="ECO:0000256" key="5">
    <source>
        <dbReference type="ARBA" id="ARBA00022679"/>
    </source>
</evidence>
<evidence type="ECO:0000256" key="9">
    <source>
        <dbReference type="ARBA" id="ARBA00022723"/>
    </source>
</evidence>
<keyword evidence="5 15" id="KW-0808">Transferase</keyword>
<dbReference type="InterPro" id="IPR006466">
    <property type="entry name" value="MiaB-like_arc_euk"/>
</dbReference>
<dbReference type="Pfam" id="PF01938">
    <property type="entry name" value="TRAM"/>
    <property type="match status" value="1"/>
</dbReference>
<dbReference type="PROSITE" id="PS50926">
    <property type="entry name" value="TRAM"/>
    <property type="match status" value="1"/>
</dbReference>
<dbReference type="InterPro" id="IPR023404">
    <property type="entry name" value="rSAM_horseshoe"/>
</dbReference>
<evidence type="ECO:0000256" key="14">
    <source>
        <dbReference type="ARBA" id="ARBA00051661"/>
    </source>
</evidence>
<reference evidence="19 20" key="1">
    <citation type="submission" date="2019-09" db="EMBL/GenBank/DDBJ databases">
        <title>Bird 10,000 Genomes (B10K) Project - Family phase.</title>
        <authorList>
            <person name="Zhang G."/>
        </authorList>
    </citation>
    <scope>NUCLEOTIDE SEQUENCE [LARGE SCALE GENOMIC DNA]</scope>
    <source>
        <strain evidence="19">B10K-DU-001-70</strain>
        <tissue evidence="19">Muscle</tissue>
    </source>
</reference>
<dbReference type="NCBIfam" id="TIGR00089">
    <property type="entry name" value="MiaB/RimO family radical SAM methylthiotransferase"/>
    <property type="match status" value="1"/>
</dbReference>
<organism evidence="19 20">
    <name type="scientific">Hylia prasina</name>
    <name type="common">green hylia</name>
    <dbReference type="NCBI Taxonomy" id="208073"/>
    <lineage>
        <taxon>Eukaryota</taxon>
        <taxon>Metazoa</taxon>
        <taxon>Chordata</taxon>
        <taxon>Craniata</taxon>
        <taxon>Vertebrata</taxon>
        <taxon>Euteleostomi</taxon>
        <taxon>Archelosauria</taxon>
        <taxon>Archosauria</taxon>
        <taxon>Dinosauria</taxon>
        <taxon>Saurischia</taxon>
        <taxon>Theropoda</taxon>
        <taxon>Coelurosauria</taxon>
        <taxon>Aves</taxon>
        <taxon>Neognathae</taxon>
        <taxon>Neoaves</taxon>
        <taxon>Telluraves</taxon>
        <taxon>Australaves</taxon>
        <taxon>Passeriformes</taxon>
        <taxon>Sylvioidea</taxon>
        <taxon>Sylviidae</taxon>
        <taxon>Acrocephalinae</taxon>
        <taxon>Hylia</taxon>
    </lineage>
</organism>
<dbReference type="FunFam" id="3.80.30.20:FF:000002">
    <property type="entry name" value="threonylcarbamoyladenosine tRNA methylthiotransferase isoform X2"/>
    <property type="match status" value="1"/>
</dbReference>
<gene>
    <name evidence="19" type="primary">Cdkal1</name>
    <name evidence="19" type="ORF">HYLPRA_R07045</name>
</gene>
<dbReference type="FunFam" id="3.40.50.12160:FF:000005">
    <property type="entry name" value="threonylcarbamoyladenosine tRNA methylthiotransferase isoform X1"/>
    <property type="match status" value="1"/>
</dbReference>
<dbReference type="Proteomes" id="UP000557268">
    <property type="component" value="Unassembled WGS sequence"/>
</dbReference>
<dbReference type="SUPFAM" id="SSF102114">
    <property type="entry name" value="Radical SAM enzymes"/>
    <property type="match status" value="1"/>
</dbReference>
<keyword evidence="12 15" id="KW-0411">Iron-sulfur</keyword>
<feature type="domain" description="MTTase N-terminal" evidence="17">
    <location>
        <begin position="62"/>
        <end position="170"/>
    </location>
</feature>
<dbReference type="InterPro" id="IPR038135">
    <property type="entry name" value="Methylthiotransferase_N_sf"/>
</dbReference>
<evidence type="ECO:0000256" key="6">
    <source>
        <dbReference type="ARBA" id="ARBA00022691"/>
    </source>
</evidence>
<comment type="subcellular location">
    <subcellularLocation>
        <location evidence="15">Endoplasmic reticulum membrane</location>
        <topology evidence="15">Single-pass membrane protein</topology>
    </subcellularLocation>
    <subcellularLocation>
        <location evidence="2">Membrane</location>
        <topology evidence="2">Single-pass membrane protein</topology>
    </subcellularLocation>
</comment>
<comment type="catalytic activity">
    <reaction evidence="14 15">
        <text>N(6)-L-threonylcarbamoyladenosine(37) in tRNA + (sulfur carrier)-SH + AH2 + 2 S-adenosyl-L-methionine = 2-methylsulfanyl-N(6)-L-threonylcarbamoyladenosine(37) in tRNA + (sulfur carrier)-H + 5'-deoxyadenosine + L-methionine + A + S-adenosyl-L-homocysteine + 2 H(+)</text>
        <dbReference type="Rhea" id="RHEA:37075"/>
        <dbReference type="Rhea" id="RHEA-COMP:10163"/>
        <dbReference type="Rhea" id="RHEA-COMP:11092"/>
        <dbReference type="Rhea" id="RHEA-COMP:14737"/>
        <dbReference type="Rhea" id="RHEA-COMP:14739"/>
        <dbReference type="ChEBI" id="CHEBI:13193"/>
        <dbReference type="ChEBI" id="CHEBI:15378"/>
        <dbReference type="ChEBI" id="CHEBI:17319"/>
        <dbReference type="ChEBI" id="CHEBI:17499"/>
        <dbReference type="ChEBI" id="CHEBI:29917"/>
        <dbReference type="ChEBI" id="CHEBI:57844"/>
        <dbReference type="ChEBI" id="CHEBI:57856"/>
        <dbReference type="ChEBI" id="CHEBI:59789"/>
        <dbReference type="ChEBI" id="CHEBI:64428"/>
        <dbReference type="ChEBI" id="CHEBI:74418"/>
        <dbReference type="ChEBI" id="CHEBI:74420"/>
        <dbReference type="EC" id="2.8.4.5"/>
    </reaction>
</comment>
<dbReference type="SMART" id="SM00729">
    <property type="entry name" value="Elp3"/>
    <property type="match status" value="1"/>
</dbReference>
<comment type="caution">
    <text evidence="19">The sequence shown here is derived from an EMBL/GenBank/DDBJ whole genome shotgun (WGS) entry which is preliminary data.</text>
</comment>
<dbReference type="PROSITE" id="PS01278">
    <property type="entry name" value="MTTASE_RADICAL"/>
    <property type="match status" value="1"/>
</dbReference>
<feature type="non-terminal residue" evidence="19">
    <location>
        <position position="582"/>
    </location>
</feature>
<dbReference type="NCBIfam" id="TIGR01578">
    <property type="entry name" value="MiaB-like-B"/>
    <property type="match status" value="1"/>
</dbReference>
<comment type="similarity">
    <text evidence="3 15">Belongs to the methylthiotransferase family. CDKAL1 subfamily.</text>
</comment>
<dbReference type="CDD" id="cd01335">
    <property type="entry name" value="Radical_SAM"/>
    <property type="match status" value="1"/>
</dbReference>
<dbReference type="Pfam" id="PF00919">
    <property type="entry name" value="UPF0004"/>
    <property type="match status" value="1"/>
</dbReference>
<feature type="transmembrane region" description="Helical" evidence="15">
    <location>
        <begin position="556"/>
        <end position="576"/>
    </location>
</feature>
<evidence type="ECO:0000256" key="11">
    <source>
        <dbReference type="ARBA" id="ARBA00023004"/>
    </source>
</evidence>
<dbReference type="GO" id="GO:0005789">
    <property type="term" value="C:endoplasmic reticulum membrane"/>
    <property type="evidence" value="ECO:0007669"/>
    <property type="project" value="UniProtKB-SubCell"/>
</dbReference>
<dbReference type="EMBL" id="VYXD01003151">
    <property type="protein sequence ID" value="NWU35288.1"/>
    <property type="molecule type" value="Genomic_DNA"/>
</dbReference>
<feature type="non-terminal residue" evidence="19">
    <location>
        <position position="1"/>
    </location>
</feature>
<evidence type="ECO:0000256" key="1">
    <source>
        <dbReference type="ARBA" id="ARBA00002399"/>
    </source>
</evidence>
<evidence type="ECO:0000259" key="17">
    <source>
        <dbReference type="PROSITE" id="PS51449"/>
    </source>
</evidence>
<dbReference type="InterPro" id="IPR020612">
    <property type="entry name" value="Methylthiotransferase_CS"/>
</dbReference>
<evidence type="ECO:0000256" key="8">
    <source>
        <dbReference type="ARBA" id="ARBA00022694"/>
    </source>
</evidence>
<dbReference type="Pfam" id="PF04055">
    <property type="entry name" value="Radical_SAM"/>
    <property type="match status" value="1"/>
</dbReference>
<keyword evidence="10 15" id="KW-1133">Transmembrane helix</keyword>
<keyword evidence="7 15" id="KW-0812">Transmembrane</keyword>
<feature type="domain" description="Radical SAM core" evidence="18">
    <location>
        <begin position="198"/>
        <end position="429"/>
    </location>
</feature>
<sequence>MPAACESVLEDIEDIVSAEDLKPRDRQFVRRNVFPKVRKRNSQKNVQTDDEPPSDSIIPGVQKIWIRTWGCSHNNSDGEYMAGQLAAYGYKITDNSAEADLWLLNSCTVKNPAEDHFRNSIKKAQEGKKKVVLAGCVPQAQPRQEYLKGLSIIGVQQIDRVVEVVEETIKGHSVRLLGQKKNNGKRLGGARLDLPKIRKNPLIEIISINTGCLNACTYCKTKHARGDLASYPVEELVDRAKQSFQEGVCEIWLTSEDTGAYGRDIGTDLPTLLWKLVEVIPEGAMLRLGMTNPPYILEHLEEMAKILNHPRVYAFLHIPVQSASDSVLMDMKREYCVADFKQVVDFLKEKVPGITIATDIICGFPGETDEDFQETMKLVELYRFPSLFINQFYPRPGTPAAKMPQVPAAVKKQRTKDLSQLFHSYNPYDHKVGERQRVLVTEESFDSNYYVAHNPFYEQVLVPKDPLLMGKMVEVNIYEAGKHFMKGQPVSDARVHTASISRPLAKGEVSGLTEEFRRSPQNGTNWKAQPSAEIPVKTQLSSWMALQLPWQQEGGGLKILSVGLALLAVLVMFYYGGMKIEL</sequence>
<dbReference type="InterPro" id="IPR058240">
    <property type="entry name" value="rSAM_sf"/>
</dbReference>
<dbReference type="GO" id="GO:0051539">
    <property type="term" value="F:4 iron, 4 sulfur cluster binding"/>
    <property type="evidence" value="ECO:0007669"/>
    <property type="project" value="UniProtKB-UniRule"/>
</dbReference>
<keyword evidence="9 15" id="KW-0479">Metal-binding</keyword>
<evidence type="ECO:0000256" key="10">
    <source>
        <dbReference type="ARBA" id="ARBA00022989"/>
    </source>
</evidence>
<dbReference type="InterPro" id="IPR013848">
    <property type="entry name" value="Methylthiotransferase_N"/>
</dbReference>
<protein>
    <recommendedName>
        <fullName evidence="15">tRNA-t(6)A37 methylthiotransferase</fullName>
        <ecNumber evidence="15">2.8.4.5</ecNumber>
    </recommendedName>
</protein>
<dbReference type="Gene3D" id="3.40.50.12160">
    <property type="entry name" value="Methylthiotransferase, N-terminal domain"/>
    <property type="match status" value="1"/>
</dbReference>
<dbReference type="InterPro" id="IPR007197">
    <property type="entry name" value="rSAM"/>
</dbReference>
<keyword evidence="4 15" id="KW-0004">4Fe-4S</keyword>
<dbReference type="PROSITE" id="PS51918">
    <property type="entry name" value="RADICAL_SAM"/>
    <property type="match status" value="1"/>
</dbReference>
<evidence type="ECO:0000256" key="2">
    <source>
        <dbReference type="ARBA" id="ARBA00004167"/>
    </source>
</evidence>
<feature type="domain" description="TRAM" evidence="16">
    <location>
        <begin position="429"/>
        <end position="491"/>
    </location>
</feature>
<evidence type="ECO:0000313" key="19">
    <source>
        <dbReference type="EMBL" id="NWU35288.1"/>
    </source>
</evidence>
<dbReference type="InterPro" id="IPR005839">
    <property type="entry name" value="Methylthiotransferase"/>
</dbReference>
<keyword evidence="11 15" id="KW-0408">Iron</keyword>
<dbReference type="PANTHER" id="PTHR11918">
    <property type="entry name" value="RADICAL SAM PROTEINS"/>
    <property type="match status" value="1"/>
</dbReference>